<evidence type="ECO:0000256" key="1">
    <source>
        <dbReference type="ARBA" id="ARBA00022801"/>
    </source>
</evidence>
<dbReference type="Pfam" id="PF05380">
    <property type="entry name" value="Peptidase_A17"/>
    <property type="match status" value="1"/>
</dbReference>
<feature type="transmembrane region" description="Helical" evidence="4">
    <location>
        <begin position="2623"/>
        <end position="2641"/>
    </location>
</feature>
<evidence type="ECO:0000259" key="6">
    <source>
        <dbReference type="PROSITE" id="PS50994"/>
    </source>
</evidence>
<feature type="compositionally biased region" description="Basic and acidic residues" evidence="3">
    <location>
        <begin position="508"/>
        <end position="519"/>
    </location>
</feature>
<dbReference type="Gene3D" id="1.10.340.70">
    <property type="match status" value="1"/>
</dbReference>
<protein>
    <submittedName>
        <fullName evidence="7">Uncharacterized protein</fullName>
    </submittedName>
</protein>
<name>A0ABR1CZ18_NECAM</name>
<evidence type="ECO:0000259" key="5">
    <source>
        <dbReference type="PROSITE" id="PS50175"/>
    </source>
</evidence>
<proteinExistence type="predicted"/>
<feature type="coiled-coil region" evidence="2">
    <location>
        <begin position="46"/>
        <end position="96"/>
    </location>
</feature>
<dbReference type="InterPro" id="IPR008042">
    <property type="entry name" value="Retrotrans_Pao"/>
</dbReference>
<dbReference type="PROSITE" id="PS50175">
    <property type="entry name" value="ASP_PROT_RETROV"/>
    <property type="match status" value="1"/>
</dbReference>
<dbReference type="Gene3D" id="2.40.70.10">
    <property type="entry name" value="Acid Proteases"/>
    <property type="match status" value="1"/>
</dbReference>
<dbReference type="InterPro" id="IPR000477">
    <property type="entry name" value="RT_dom"/>
</dbReference>
<dbReference type="InterPro" id="IPR040676">
    <property type="entry name" value="DUF5641"/>
</dbReference>
<accession>A0ABR1CZ18</accession>
<dbReference type="SUPFAM" id="SSF56672">
    <property type="entry name" value="DNA/RNA polymerases"/>
    <property type="match status" value="1"/>
</dbReference>
<evidence type="ECO:0000313" key="7">
    <source>
        <dbReference type="EMBL" id="KAK6743529.1"/>
    </source>
</evidence>
<feature type="transmembrane region" description="Helical" evidence="4">
    <location>
        <begin position="2088"/>
        <end position="2108"/>
    </location>
</feature>
<dbReference type="InterPro" id="IPR009878">
    <property type="entry name" value="Phlebovirus_G2_fusion"/>
</dbReference>
<dbReference type="EMBL" id="JAVFWL010000003">
    <property type="protein sequence ID" value="KAK6743529.1"/>
    <property type="molecule type" value="Genomic_DNA"/>
</dbReference>
<evidence type="ECO:0000256" key="2">
    <source>
        <dbReference type="SAM" id="Coils"/>
    </source>
</evidence>
<dbReference type="PANTHER" id="PTHR47331:SF1">
    <property type="entry name" value="GAG-LIKE PROTEIN"/>
    <property type="match status" value="1"/>
</dbReference>
<feature type="compositionally biased region" description="Polar residues" evidence="3">
    <location>
        <begin position="143"/>
        <end position="162"/>
    </location>
</feature>
<dbReference type="Proteomes" id="UP001303046">
    <property type="component" value="Unassembled WGS sequence"/>
</dbReference>
<keyword evidence="1" id="KW-0378">Hydrolase</keyword>
<dbReference type="Gene3D" id="2.60.40.3770">
    <property type="match status" value="1"/>
</dbReference>
<sequence length="2665" mass="304357">MAHSAKTLQLLLEKFSLYKEECNPNGSDEEMFEAYLTSTNLIKGSIKTIEQSRNSLQSLIDKLQMEYNDSKTKSNKKDLEKEIEEIESETKFTDIMARANEMIFMLEARATEAASQADKFARKLGIKLHRNQRIATHFEDANNRSSQTGSGKTATDQSNDETFSPDDAIWLSEDHSDTSREAIEEEFICRTLKPNQMKLPRFWGDEEEFPEFWAVYETLVHQNKVLSTVEKMLLLKDSLRGRAEMTIKGIQLIPQNYKWMVETIKKKYGNKPINRAKIVQKLIDLPCARNNAENCTYIFDKIRMLINQMVSAGQDIPNTQDAMWTERILEKFPYNIVKNVLISIQEMEDVKVENVMEQLEKEINAKKFVESRLKGRFKTENTEIKRNQTLHRSETRKNDRQCIFCDSSEHSAHNCRTVTDIQQKRNVVINSSRCWKCFSDQHKSNQCSRPNCPHCGRMHHQSLCFTRSSENVTNQQNRLRFGNDAATNNRRPPTGETRGNNAGLRNRTSNDVRQRDRTSNVRTENPIQSDSFVKVDSNDNTTKDQVVLMTAEANMWNNKTSQYERVLIFFDTGAQRTIINERTAEEFGLPRQKTEICTMSGIGGHTEKFKTFFVPLKISTVFGKEIYLTVQTKPVITNGFRSAYLLEQDKQFLQDNDICLSNPRLSGEHQNPQILIGLDYYYEFVMSSTRTKLPSGLYVARTLVGPTLHGRSTSAVNVTGEEITHSLTLVQEPSEADILQKIFELDGLGISTNEFSNDEKTFEYFEKYSKTISFKNSVITAPFPLKDNVIDISDNYAMAYRRLESLQRQLATNKEQRSWYSKIFNDYLKDSIIEEVHEPVKNTAGTYYMPHSGVWKPSKTKPLRIVFDASSKQRGKLSLNDIIHTGESFVNKIHDILIRSRISKFILTCDIEAAFTQIRIVNEHKDLCRFLWVKDISRMPTKDNIVVYRFNRLPFGVTASPSILNTAILAYLNAKNTPLSHEIARNIYVDNILLTAATEQEALKKYVESKNLFREIGMNLREYVSNSQTVNEGIHEKDRSPSGDIKFLGVKYNTETDQFNVKVNIPPKSSLTKRDVVSIINSVYDPIGVTAPLLIKLKSLMREIYDTGIKWNDYVNPVMTSRWNSICKDINGASISIPRSILTEVRNLHTSKTDLWIFCDASNLAISSCAFLRHNDTNEVTQLISGKSKLTPKKCRQTTPRLELLGIVIGMRLGKSILENLDHNIDHFNLVTDSEIALQWINSSRKLPAFIINQKDRVEKIKSQVESKGISVNFFHVPTHNNPADAGTRGLTSSQLGSHIWVRGPQWLAQEPCSWKLRSIDTLNGKEIMEEMETFQNPHVEESESNNDNANSMFVDLSRFSRFKTALRTVSRVAKVLHKWINRCNTTRLTSIATSSISRFDPDSLIECEEMRLSETLIIASFHRNVNMRKLQKRFPNQIIVKDENGIIRYKSRIRNANLPLDAKMPIYIDNDSDLARLIIIDLHCNNAHCGKDHVLSLARQKYWIPQPSRAIKKYLKDCTICKKWQGMPFGAPEMPPLPSDRVTISKPFQNVGCDFMGPFLSNRNERMFICLYTCLAIRAIHLEVVESLTTGAFLNSFIRFVSRRGVPLLMRTDCGSNFKLGQKIIEKLFESDETTGNSVMNHCASEGIKWIFNPPASPWMGGVWERLVGSVKRSFQKSVGRKKLSFEQMTTVVTRIEAIINTRPLTKLSATDLSEIPLRPIDFLQGNLKFSIPNSEISNFRNDPTFEPELIQTAAQAYEALASSENIATKFWEKWNTEYLTILRDSHRCQLNQKRHVSKIPQVGEIVLVEQELLPRGQWVYGKIEDLVRSADGMIRSAKILMPSRKILQRPVNKIYPLEIRSEPDNQKSVERSFEIMDNDIHIPTTTHRRNHLARISKSRALDVIREFETDLDRSMTPTSARSTVSCLITAMLSLFLINPANAQLNTSITCNEGIVFITPPRGQFELCFDHECKSFKNVTEEIRHTLPVSPLEKPVTVKIRFYLINEVITMIEKCERHEFCAASSTILSIALLGNPHCWPFGAILTVSIILCSIPAAMISMAWSICKCRKQRRRRTDVQVKCELSTFKPSPLIANTLVVITLFTLAFKSATLACQHGYTRHTTEMVCTSRGKCLFEFRQEILFNRIHSEICIQINHLNTTVGMIRMKNSGVKLNCSKLSLFFTRDTMHKFFRTTRCAQMGSCTQNYCNRMYPNSTIPELDMASKYPGYIACQETCGGIVCGCLLPMPACSFLRLAQVPKSKSVFEIVRCMEWTPTVQVDIEMTMYSRGKEKSIILTPYVTHKYDELSITAVSVQKPHFPLMDRRFAVSENEALMLPNDFSLPVECESYIQAKEEFSKCKNHMVCTCENLKAPRGCKCPLGSIRNLRKEITNVLPIRTPFTEIRLEDEDINAYTHQQETTIVLESSLMLNSAHYIIEQSCDITFEEIKGCYNCLEGAQVKVSCITRINAWATVQCESQVFSIECGPLNKSNIVYLEFSNALIQQKCQTSCNGREITFDLHGTLVYHPRSKRSQVYSEENSEENASEYFGKFDLPDLQPLLKVLKEHWKLALGTLAAAVVPSFPTNAVTTNGQLPTRLRQPNYKLTARQLKLTLGSTHLFSRNVLSFLLVVPFVLTFTLITLTPVDLRTGRAGTSNSFICPDRVPE</sequence>
<dbReference type="Pfam" id="PF07245">
    <property type="entry name" value="Phlebovirus_G2"/>
    <property type="match status" value="1"/>
</dbReference>
<feature type="domain" description="Peptidase A2" evidence="5">
    <location>
        <begin position="566"/>
        <end position="680"/>
    </location>
</feature>
<keyword evidence="2" id="KW-0175">Coiled coil</keyword>
<dbReference type="InterPro" id="IPR041588">
    <property type="entry name" value="Integrase_H2C2"/>
</dbReference>
<feature type="region of interest" description="Disordered" evidence="3">
    <location>
        <begin position="476"/>
        <end position="536"/>
    </location>
</feature>
<dbReference type="Gene3D" id="3.10.10.10">
    <property type="entry name" value="HIV Type 1 Reverse Transcriptase, subunit A, domain 1"/>
    <property type="match status" value="1"/>
</dbReference>
<dbReference type="InterPro" id="IPR021109">
    <property type="entry name" value="Peptidase_aspartic_dom_sf"/>
</dbReference>
<dbReference type="InterPro" id="IPR005312">
    <property type="entry name" value="DUF1759"/>
</dbReference>
<comment type="caution">
    <text evidence="7">The sequence shown here is derived from an EMBL/GenBank/DDBJ whole genome shotgun (WGS) entry which is preliminary data.</text>
</comment>
<dbReference type="Pfam" id="PF00078">
    <property type="entry name" value="RVT_1"/>
    <property type="match status" value="1"/>
</dbReference>
<keyword evidence="4" id="KW-0812">Transmembrane</keyword>
<feature type="region of interest" description="Disordered" evidence="3">
    <location>
        <begin position="136"/>
        <end position="167"/>
    </location>
</feature>
<dbReference type="InterPro" id="IPR001584">
    <property type="entry name" value="Integrase_cat-core"/>
</dbReference>
<dbReference type="Gene3D" id="3.30.420.10">
    <property type="entry name" value="Ribonuclease H-like superfamily/Ribonuclease H"/>
    <property type="match status" value="2"/>
</dbReference>
<evidence type="ECO:0000256" key="4">
    <source>
        <dbReference type="SAM" id="Phobius"/>
    </source>
</evidence>
<dbReference type="InterPro" id="IPR043502">
    <property type="entry name" value="DNA/RNA_pol_sf"/>
</dbReference>
<dbReference type="Gene3D" id="3.30.70.270">
    <property type="match status" value="1"/>
</dbReference>
<dbReference type="SUPFAM" id="SSF50630">
    <property type="entry name" value="Acid proteases"/>
    <property type="match status" value="1"/>
</dbReference>
<feature type="compositionally biased region" description="Polar residues" evidence="3">
    <location>
        <begin position="520"/>
        <end position="531"/>
    </location>
</feature>
<gene>
    <name evidence="7" type="primary">Necator_chrIII.g11429</name>
    <name evidence="7" type="ORF">RB195_010664</name>
</gene>
<dbReference type="InterPro" id="IPR043128">
    <property type="entry name" value="Rev_trsase/Diguanyl_cyclase"/>
</dbReference>
<dbReference type="SUPFAM" id="SSF53098">
    <property type="entry name" value="Ribonuclease H-like"/>
    <property type="match status" value="1"/>
</dbReference>
<dbReference type="PROSITE" id="PS50994">
    <property type="entry name" value="INTEGRASE"/>
    <property type="match status" value="1"/>
</dbReference>
<feature type="transmembrane region" description="Helical" evidence="4">
    <location>
        <begin position="2040"/>
        <end position="2067"/>
    </location>
</feature>
<keyword evidence="4" id="KW-0472">Membrane</keyword>
<reference evidence="7 8" key="1">
    <citation type="submission" date="2023-08" db="EMBL/GenBank/DDBJ databases">
        <title>A Necator americanus chromosomal reference genome.</title>
        <authorList>
            <person name="Ilik V."/>
            <person name="Petrzelkova K.J."/>
            <person name="Pardy F."/>
            <person name="Fuh T."/>
            <person name="Niatou-Singa F.S."/>
            <person name="Gouil Q."/>
            <person name="Baker L."/>
            <person name="Ritchie M.E."/>
            <person name="Jex A.R."/>
            <person name="Gazzola D."/>
            <person name="Li H."/>
            <person name="Toshio Fujiwara R."/>
            <person name="Zhan B."/>
            <person name="Aroian R.V."/>
            <person name="Pafco B."/>
            <person name="Schwarz E.M."/>
        </authorList>
    </citation>
    <scope>NUCLEOTIDE SEQUENCE [LARGE SCALE GENOMIC DNA]</scope>
    <source>
        <strain evidence="7 8">Aroian</strain>
        <tissue evidence="7">Whole animal</tissue>
    </source>
</reference>
<dbReference type="InterPro" id="IPR012337">
    <property type="entry name" value="RNaseH-like_sf"/>
</dbReference>
<dbReference type="Pfam" id="PF19019">
    <property type="entry name" value="Phlebo_G2_C"/>
    <property type="match status" value="1"/>
</dbReference>
<dbReference type="InterPro" id="IPR036397">
    <property type="entry name" value="RNaseH_sf"/>
</dbReference>
<dbReference type="InterPro" id="IPR043603">
    <property type="entry name" value="Phlebo_G2_C"/>
</dbReference>
<feature type="domain" description="Integrase catalytic" evidence="6">
    <location>
        <begin position="1544"/>
        <end position="1729"/>
    </location>
</feature>
<dbReference type="InterPro" id="IPR001995">
    <property type="entry name" value="Peptidase_A2_cat"/>
</dbReference>
<evidence type="ECO:0000313" key="8">
    <source>
        <dbReference type="Proteomes" id="UP001303046"/>
    </source>
</evidence>
<dbReference type="PANTHER" id="PTHR47331">
    <property type="entry name" value="PHD-TYPE DOMAIN-CONTAINING PROTEIN"/>
    <property type="match status" value="1"/>
</dbReference>
<dbReference type="Pfam" id="PF03564">
    <property type="entry name" value="DUF1759"/>
    <property type="match status" value="1"/>
</dbReference>
<organism evidence="7 8">
    <name type="scientific">Necator americanus</name>
    <name type="common">Human hookworm</name>
    <dbReference type="NCBI Taxonomy" id="51031"/>
    <lineage>
        <taxon>Eukaryota</taxon>
        <taxon>Metazoa</taxon>
        <taxon>Ecdysozoa</taxon>
        <taxon>Nematoda</taxon>
        <taxon>Chromadorea</taxon>
        <taxon>Rhabditida</taxon>
        <taxon>Rhabditina</taxon>
        <taxon>Rhabditomorpha</taxon>
        <taxon>Strongyloidea</taxon>
        <taxon>Ancylostomatidae</taxon>
        <taxon>Bunostominae</taxon>
        <taxon>Necator</taxon>
    </lineage>
</organism>
<keyword evidence="8" id="KW-1185">Reference proteome</keyword>
<keyword evidence="4" id="KW-1133">Transmembrane helix</keyword>
<dbReference type="Pfam" id="PF17921">
    <property type="entry name" value="Integrase_H2C2"/>
    <property type="match status" value="1"/>
</dbReference>
<evidence type="ECO:0000256" key="3">
    <source>
        <dbReference type="SAM" id="MobiDB-lite"/>
    </source>
</evidence>
<dbReference type="Pfam" id="PF18701">
    <property type="entry name" value="DUF5641"/>
    <property type="match status" value="1"/>
</dbReference>